<evidence type="ECO:0000256" key="2">
    <source>
        <dbReference type="ARBA" id="ARBA00022448"/>
    </source>
</evidence>
<keyword evidence="17" id="KW-1185">Reference proteome</keyword>
<dbReference type="AlphaFoldDB" id="A0A969W5E3"/>
<evidence type="ECO:0000259" key="14">
    <source>
        <dbReference type="Pfam" id="PF00593"/>
    </source>
</evidence>
<organism evidence="16 17">
    <name type="scientific">Solimonas marina</name>
    <dbReference type="NCBI Taxonomy" id="2714601"/>
    <lineage>
        <taxon>Bacteria</taxon>
        <taxon>Pseudomonadati</taxon>
        <taxon>Pseudomonadota</taxon>
        <taxon>Gammaproteobacteria</taxon>
        <taxon>Nevskiales</taxon>
        <taxon>Nevskiaceae</taxon>
        <taxon>Solimonas</taxon>
    </lineage>
</organism>
<feature type="domain" description="TonB-dependent receptor plug" evidence="15">
    <location>
        <begin position="35"/>
        <end position="139"/>
    </location>
</feature>
<evidence type="ECO:0000256" key="11">
    <source>
        <dbReference type="PROSITE-ProRule" id="PRU01360"/>
    </source>
</evidence>
<evidence type="ECO:0000256" key="12">
    <source>
        <dbReference type="PROSITE-ProRule" id="PRU10143"/>
    </source>
</evidence>
<name>A0A969W5E3_9GAMM</name>
<dbReference type="Gene3D" id="2.170.130.10">
    <property type="entry name" value="TonB-dependent receptor, plug domain"/>
    <property type="match status" value="1"/>
</dbReference>
<dbReference type="InterPro" id="IPR000531">
    <property type="entry name" value="Beta-barrel_TonB"/>
</dbReference>
<keyword evidence="8" id="KW-0626">Porin</keyword>
<dbReference type="PROSITE" id="PS00430">
    <property type="entry name" value="TONB_DEPENDENT_REC_1"/>
    <property type="match status" value="1"/>
</dbReference>
<protein>
    <submittedName>
        <fullName evidence="16">TonB-dependent vitamin B12 receptor</fullName>
    </submittedName>
</protein>
<dbReference type="PANTHER" id="PTHR30069">
    <property type="entry name" value="TONB-DEPENDENT OUTER MEMBRANE RECEPTOR"/>
    <property type="match status" value="1"/>
</dbReference>
<dbReference type="PANTHER" id="PTHR30069:SF53">
    <property type="entry name" value="COLICIN I RECEPTOR-RELATED"/>
    <property type="match status" value="1"/>
</dbReference>
<evidence type="ECO:0000256" key="6">
    <source>
        <dbReference type="ARBA" id="ARBA00023065"/>
    </source>
</evidence>
<dbReference type="Proteomes" id="UP000653472">
    <property type="component" value="Unassembled WGS sequence"/>
</dbReference>
<dbReference type="GO" id="GO:0015288">
    <property type="term" value="F:porin activity"/>
    <property type="evidence" value="ECO:0007669"/>
    <property type="project" value="UniProtKB-KW"/>
</dbReference>
<dbReference type="PROSITE" id="PS52016">
    <property type="entry name" value="TONB_DEPENDENT_REC_3"/>
    <property type="match status" value="1"/>
</dbReference>
<dbReference type="Pfam" id="PF00593">
    <property type="entry name" value="TonB_dep_Rec_b-barrel"/>
    <property type="match status" value="1"/>
</dbReference>
<accession>A0A969W5E3</accession>
<feature type="short sequence motif" description="TonB box" evidence="12">
    <location>
        <begin position="21"/>
        <end position="27"/>
    </location>
</feature>
<dbReference type="GO" id="GO:0015420">
    <property type="term" value="F:ABC-type vitamin B12 transporter activity"/>
    <property type="evidence" value="ECO:0007669"/>
    <property type="project" value="InterPro"/>
</dbReference>
<dbReference type="GO" id="GO:0006811">
    <property type="term" value="P:monoatomic ion transport"/>
    <property type="evidence" value="ECO:0007669"/>
    <property type="project" value="UniProtKB-KW"/>
</dbReference>
<dbReference type="GO" id="GO:0009279">
    <property type="term" value="C:cell outer membrane"/>
    <property type="evidence" value="ECO:0007669"/>
    <property type="project" value="UniProtKB-SubCell"/>
</dbReference>
<evidence type="ECO:0000259" key="15">
    <source>
        <dbReference type="Pfam" id="PF07715"/>
    </source>
</evidence>
<evidence type="ECO:0000256" key="9">
    <source>
        <dbReference type="ARBA" id="ARBA00023136"/>
    </source>
</evidence>
<evidence type="ECO:0000256" key="3">
    <source>
        <dbReference type="ARBA" id="ARBA00022452"/>
    </source>
</evidence>
<comment type="similarity">
    <text evidence="11 13">Belongs to the TonB-dependent receptor family.</text>
</comment>
<keyword evidence="9 11" id="KW-0472">Membrane</keyword>
<sequence>MAAMGLAPACALAENSADPDTVIVTASRVAEKADQALAPVTVITREDIDRLQPRDLPELLAGLPGITVVSTGGPGKTTSLFMRGTNSDHMVVLIDGIKVGSATLGTTAYEQIPVDLIDHIEIVRGPRSSLYGSEAIGGVMQIFTKRGSADVATPAFSIGGGNYGSGKAEASVRGRYGNGGWYSAGLAGSTTDGINVQPASGESDHDGFRSASGTLNTGWTFADGSTLEAHYLRADSRNEYDGTYTNEAYNRQQMFGGTARFRPWQPWTVTLTAGQSQDFADSLHDTLVSDYAGGTTHNRGSINTYRDSYTWQNDLRFAAGQRVSVGVDFTHDRVGGDTDYDVHSRDNGGVYAQYQGRFGAHELQFSGRHDHNQQYGGHDTGSVAYVYHFSDALHAGASYASAFKAPSFNDLYYPYYGVADLQPESSHSVELDLGGNGTLAGGRWNWALNGYRTTVDQLIIYDATAYAPANIGRARILGAEAQLGAQLGRWRSQLSLNWLDPENRSDGSSDGNELPRRPRQSARLDIDYDWRAVSVGTTVLAAGQRYDDTANTTQLGGYTTFDLRAAYRVRPAWTLEMKAANLLDKDYQTAAGYASLGASWFFTLRYAPTR</sequence>
<dbReference type="GO" id="GO:0046930">
    <property type="term" value="C:pore complex"/>
    <property type="evidence" value="ECO:0007669"/>
    <property type="project" value="UniProtKB-KW"/>
</dbReference>
<dbReference type="SUPFAM" id="SSF56935">
    <property type="entry name" value="Porins"/>
    <property type="match status" value="1"/>
</dbReference>
<evidence type="ECO:0000256" key="7">
    <source>
        <dbReference type="ARBA" id="ARBA00023077"/>
    </source>
</evidence>
<gene>
    <name evidence="16" type="primary">btuB</name>
    <name evidence="16" type="ORF">G7Y82_01700</name>
</gene>
<keyword evidence="7 12" id="KW-0798">TonB box</keyword>
<evidence type="ECO:0000256" key="8">
    <source>
        <dbReference type="ARBA" id="ARBA00023114"/>
    </source>
</evidence>
<dbReference type="Pfam" id="PF07715">
    <property type="entry name" value="Plug"/>
    <property type="match status" value="1"/>
</dbReference>
<evidence type="ECO:0000256" key="1">
    <source>
        <dbReference type="ARBA" id="ARBA00004571"/>
    </source>
</evidence>
<feature type="domain" description="TonB-dependent receptor-like beta-barrel" evidence="14">
    <location>
        <begin position="200"/>
        <end position="582"/>
    </location>
</feature>
<comment type="caution">
    <text evidence="16">The sequence shown here is derived from an EMBL/GenBank/DDBJ whole genome shotgun (WGS) entry which is preliminary data.</text>
</comment>
<reference evidence="16" key="1">
    <citation type="submission" date="2020-03" db="EMBL/GenBank/DDBJ databases">
        <title>Solimonas marina sp. nov., isolated from deep seawater of the Pacific Ocean.</title>
        <authorList>
            <person name="Liu X."/>
            <person name="Lai Q."/>
            <person name="Sun F."/>
            <person name="Gai Y."/>
            <person name="Li G."/>
            <person name="Shao Z."/>
        </authorList>
    </citation>
    <scope>NUCLEOTIDE SEQUENCE</scope>
    <source>
        <strain evidence="16">C16B3</strain>
    </source>
</reference>
<keyword evidence="5" id="KW-0732">Signal</keyword>
<keyword evidence="3 11" id="KW-1134">Transmembrane beta strand</keyword>
<dbReference type="InterPro" id="IPR036942">
    <property type="entry name" value="Beta-barrel_TonB_sf"/>
</dbReference>
<dbReference type="InterPro" id="IPR039426">
    <property type="entry name" value="TonB-dep_rcpt-like"/>
</dbReference>
<dbReference type="InterPro" id="IPR010916">
    <property type="entry name" value="TonB_box_CS"/>
</dbReference>
<dbReference type="EMBL" id="JAAVXB010000001">
    <property type="protein sequence ID" value="NKF21011.1"/>
    <property type="molecule type" value="Genomic_DNA"/>
</dbReference>
<keyword evidence="10 11" id="KW-0998">Cell outer membrane</keyword>
<evidence type="ECO:0000256" key="13">
    <source>
        <dbReference type="RuleBase" id="RU003357"/>
    </source>
</evidence>
<dbReference type="CDD" id="cd01347">
    <property type="entry name" value="ligand_gated_channel"/>
    <property type="match status" value="1"/>
</dbReference>
<dbReference type="InterPro" id="IPR012910">
    <property type="entry name" value="Plug_dom"/>
</dbReference>
<dbReference type="NCBIfam" id="TIGR01779">
    <property type="entry name" value="TonB-B12"/>
    <property type="match status" value="1"/>
</dbReference>
<evidence type="ECO:0000256" key="5">
    <source>
        <dbReference type="ARBA" id="ARBA00022729"/>
    </source>
</evidence>
<evidence type="ECO:0000313" key="16">
    <source>
        <dbReference type="EMBL" id="NKF21011.1"/>
    </source>
</evidence>
<proteinExistence type="inferred from homology"/>
<evidence type="ECO:0000313" key="17">
    <source>
        <dbReference type="Proteomes" id="UP000653472"/>
    </source>
</evidence>
<evidence type="ECO:0000256" key="4">
    <source>
        <dbReference type="ARBA" id="ARBA00022692"/>
    </source>
</evidence>
<dbReference type="Gene3D" id="2.40.170.20">
    <property type="entry name" value="TonB-dependent receptor, beta-barrel domain"/>
    <property type="match status" value="1"/>
</dbReference>
<keyword evidence="16" id="KW-0675">Receptor</keyword>
<comment type="subcellular location">
    <subcellularLocation>
        <location evidence="1 11">Cell outer membrane</location>
        <topology evidence="1 11">Multi-pass membrane protein</topology>
    </subcellularLocation>
</comment>
<keyword evidence="6" id="KW-0406">Ion transport</keyword>
<evidence type="ECO:0000256" key="10">
    <source>
        <dbReference type="ARBA" id="ARBA00023237"/>
    </source>
</evidence>
<dbReference type="InterPro" id="IPR010101">
    <property type="entry name" value="B12_transptr_BtuB"/>
</dbReference>
<dbReference type="InterPro" id="IPR037066">
    <property type="entry name" value="Plug_dom_sf"/>
</dbReference>
<keyword evidence="4 11" id="KW-0812">Transmembrane</keyword>
<keyword evidence="2 11" id="KW-0813">Transport</keyword>